<accession>A0AB34FFP3</accession>
<dbReference type="EMBL" id="JAQHRD010000012">
    <property type="protein sequence ID" value="KAJ6437481.1"/>
    <property type="molecule type" value="Genomic_DNA"/>
</dbReference>
<feature type="region of interest" description="Disordered" evidence="1">
    <location>
        <begin position="1"/>
        <end position="34"/>
    </location>
</feature>
<proteinExistence type="predicted"/>
<comment type="caution">
    <text evidence="2">The sequence shown here is derived from an EMBL/GenBank/DDBJ whole genome shotgun (WGS) entry which is preliminary data.</text>
</comment>
<evidence type="ECO:0000256" key="1">
    <source>
        <dbReference type="SAM" id="MobiDB-lite"/>
    </source>
</evidence>
<dbReference type="AlphaFoldDB" id="A0AB34FFP3"/>
<dbReference type="Proteomes" id="UP001163105">
    <property type="component" value="Unassembled WGS sequence"/>
</dbReference>
<gene>
    <name evidence="2" type="ORF">O9K51_10039</name>
</gene>
<evidence type="ECO:0000313" key="3">
    <source>
        <dbReference type="Proteomes" id="UP001163105"/>
    </source>
</evidence>
<keyword evidence="3" id="KW-1185">Reference proteome</keyword>
<reference evidence="2" key="1">
    <citation type="submission" date="2023-01" db="EMBL/GenBank/DDBJ databases">
        <title>The growth and conidiation of Purpureocillium lavendulum are regulated by nitrogen source and histone H3K14 acetylation.</title>
        <authorList>
            <person name="Tang P."/>
            <person name="Han J."/>
            <person name="Zhang C."/>
            <person name="Tang P."/>
            <person name="Qi F."/>
            <person name="Zhang K."/>
            <person name="Liang L."/>
        </authorList>
    </citation>
    <scope>NUCLEOTIDE SEQUENCE</scope>
    <source>
        <strain evidence="2">YMF1.00683</strain>
    </source>
</reference>
<organism evidence="2 3">
    <name type="scientific">Purpureocillium lavendulum</name>
    <dbReference type="NCBI Taxonomy" id="1247861"/>
    <lineage>
        <taxon>Eukaryota</taxon>
        <taxon>Fungi</taxon>
        <taxon>Dikarya</taxon>
        <taxon>Ascomycota</taxon>
        <taxon>Pezizomycotina</taxon>
        <taxon>Sordariomycetes</taxon>
        <taxon>Hypocreomycetidae</taxon>
        <taxon>Hypocreales</taxon>
        <taxon>Ophiocordycipitaceae</taxon>
        <taxon>Purpureocillium</taxon>
    </lineage>
</organism>
<name>A0AB34FFP3_9HYPO</name>
<sequence length="72" mass="7816">MGGSKHGTCQCVPEWVPPARPSPTKDRKPPPPPGRYCDSVSDCDMWTCRDGSKPMCDTQASGDPFTKNCRCG</sequence>
<evidence type="ECO:0000313" key="2">
    <source>
        <dbReference type="EMBL" id="KAJ6437481.1"/>
    </source>
</evidence>
<protein>
    <submittedName>
        <fullName evidence="2">Aromatic-ring hydroxylase-like</fullName>
    </submittedName>
</protein>